<accession>A0A3Q0GVK0</accession>
<dbReference type="InterPro" id="IPR003930">
    <property type="entry name" value="K_chnl_Ca-activ_BK_bsu"/>
</dbReference>
<dbReference type="PANTHER" id="PTHR10258">
    <property type="entry name" value="CALCIUM-ACTIVATED POTASSIUM CHANNEL SUBUNIT BETA"/>
    <property type="match status" value="1"/>
</dbReference>
<dbReference type="Pfam" id="PF03185">
    <property type="entry name" value="CaKB"/>
    <property type="match status" value="1"/>
</dbReference>
<dbReference type="GO" id="GO:0008076">
    <property type="term" value="C:voltage-gated potassium channel complex"/>
    <property type="evidence" value="ECO:0007669"/>
    <property type="project" value="TreeGrafter"/>
</dbReference>
<dbReference type="RefSeq" id="XP_025063794.1">
    <property type="nucleotide sequence ID" value="XM_025208009.1"/>
</dbReference>
<dbReference type="GeneID" id="102379441"/>
<feature type="transmembrane region" description="Helical" evidence="9">
    <location>
        <begin position="21"/>
        <end position="45"/>
    </location>
</feature>
<keyword evidence="5" id="KW-0406">Ion transport</keyword>
<dbReference type="GO" id="GO:0015459">
    <property type="term" value="F:potassium channel regulator activity"/>
    <property type="evidence" value="ECO:0007669"/>
    <property type="project" value="TreeGrafter"/>
</dbReference>
<evidence type="ECO:0000256" key="8">
    <source>
        <dbReference type="ARBA" id="ARBA00023303"/>
    </source>
</evidence>
<evidence type="ECO:0000256" key="6">
    <source>
        <dbReference type="ARBA" id="ARBA00023136"/>
    </source>
</evidence>
<evidence type="ECO:0000256" key="5">
    <source>
        <dbReference type="ARBA" id="ARBA00023065"/>
    </source>
</evidence>
<dbReference type="GO" id="GO:0015269">
    <property type="term" value="F:calcium-activated potassium channel activity"/>
    <property type="evidence" value="ECO:0007669"/>
    <property type="project" value="InterPro"/>
</dbReference>
<name>A0A3Q0GVK0_ALLSI</name>
<evidence type="ECO:0000256" key="3">
    <source>
        <dbReference type="ARBA" id="ARBA00022692"/>
    </source>
</evidence>
<evidence type="ECO:0000256" key="4">
    <source>
        <dbReference type="ARBA" id="ARBA00022989"/>
    </source>
</evidence>
<evidence type="ECO:0000256" key="2">
    <source>
        <dbReference type="ARBA" id="ARBA00022448"/>
    </source>
</evidence>
<dbReference type="Proteomes" id="UP000189705">
    <property type="component" value="Unplaced"/>
</dbReference>
<sequence length="193" mass="21625">MAKPRGAPYEYTEAEDKSIRLGLFLIVSGVVALFVLGFCWLSPALRELQGQTARCTVLSVQQPGELFECTFSCGAACRGTALYPCLQVYVSHSASAARALLHHDEHQLLANPKECWMRVTELFPPFCSALLRSQLCLVWAPQFKKNMDNLQRVQRRTTKVTSGLGNIRKRLKEFGLFCLEKKKVNGDAISLQM</sequence>
<keyword evidence="2" id="KW-0813">Transport</keyword>
<dbReference type="CTD" id="27345"/>
<reference evidence="11 12" key="1">
    <citation type="submission" date="2025-04" db="UniProtKB">
        <authorList>
            <consortium name="RefSeq"/>
        </authorList>
    </citation>
    <scope>IDENTIFICATION</scope>
</reference>
<evidence type="ECO:0000256" key="1">
    <source>
        <dbReference type="ARBA" id="ARBA00004141"/>
    </source>
</evidence>
<keyword evidence="4 9" id="KW-1133">Transmembrane helix</keyword>
<organism evidence="10 11">
    <name type="scientific">Alligator sinensis</name>
    <name type="common">Chinese alligator</name>
    <dbReference type="NCBI Taxonomy" id="38654"/>
    <lineage>
        <taxon>Eukaryota</taxon>
        <taxon>Metazoa</taxon>
        <taxon>Chordata</taxon>
        <taxon>Craniata</taxon>
        <taxon>Vertebrata</taxon>
        <taxon>Euteleostomi</taxon>
        <taxon>Archelosauria</taxon>
        <taxon>Archosauria</taxon>
        <taxon>Crocodylia</taxon>
        <taxon>Alligatoridae</taxon>
        <taxon>Alligatorinae</taxon>
        <taxon>Alligator</taxon>
    </lineage>
</organism>
<dbReference type="PANTHER" id="PTHR10258:SF3">
    <property type="entry name" value="CALCIUM-ACTIVATED POTASSIUM CHANNEL SUBUNIT BETA-4"/>
    <property type="match status" value="1"/>
</dbReference>
<protein>
    <submittedName>
        <fullName evidence="11 12">Calcium-activated potassium channel subunit beta-4 isoform X2</fullName>
    </submittedName>
</protein>
<gene>
    <name evidence="11 12" type="primary">KCNMB4</name>
</gene>
<evidence type="ECO:0000313" key="11">
    <source>
        <dbReference type="RefSeq" id="XP_025063794.1"/>
    </source>
</evidence>
<comment type="subcellular location">
    <subcellularLocation>
        <location evidence="1">Membrane</location>
        <topology evidence="1">Multi-pass membrane protein</topology>
    </subcellularLocation>
</comment>
<evidence type="ECO:0000313" key="12">
    <source>
        <dbReference type="RefSeq" id="XP_025063795.1"/>
    </source>
</evidence>
<proteinExistence type="predicted"/>
<evidence type="ECO:0000313" key="10">
    <source>
        <dbReference type="Proteomes" id="UP000189705"/>
    </source>
</evidence>
<keyword evidence="10" id="KW-1185">Reference proteome</keyword>
<dbReference type="AlphaFoldDB" id="A0A3Q0GVK0"/>
<dbReference type="RefSeq" id="XP_025063795.1">
    <property type="nucleotide sequence ID" value="XM_025208010.1"/>
</dbReference>
<keyword evidence="7" id="KW-0325">Glycoprotein</keyword>
<evidence type="ECO:0000256" key="9">
    <source>
        <dbReference type="SAM" id="Phobius"/>
    </source>
</evidence>
<keyword evidence="8 11" id="KW-0407">Ion channel</keyword>
<keyword evidence="6 9" id="KW-0472">Membrane</keyword>
<dbReference type="GO" id="GO:0005513">
    <property type="term" value="P:detection of calcium ion"/>
    <property type="evidence" value="ECO:0007669"/>
    <property type="project" value="TreeGrafter"/>
</dbReference>
<evidence type="ECO:0000256" key="7">
    <source>
        <dbReference type="ARBA" id="ARBA00023180"/>
    </source>
</evidence>
<keyword evidence="3 9" id="KW-0812">Transmembrane</keyword>